<evidence type="ECO:0000313" key="3">
    <source>
        <dbReference type="Proteomes" id="UP000027195"/>
    </source>
</evidence>
<evidence type="ECO:0000313" key="2">
    <source>
        <dbReference type="EMBL" id="KDQ20514.1"/>
    </source>
</evidence>
<accession>A0A067MY26</accession>
<dbReference type="InParanoid" id="A0A067MY26"/>
<sequence>MRSSISSQLMAVLIDDIRRQLGLGAVTSSENSPVEETRAALDQEMEIVRLALKAATTHMAEQLSRLQFQRNQLASTHRLPIEVMSTIFYFAITCEGEPFRSLLNLSSVCRLWRDIALGCPSLWADLRMLPPALADLFIIRSKAAPLKVGLVFNEDAGAHHIRLSEYVSPVLPHVDRWSVCAFDFRQLVSVRRIMSFLRYASVPAPQLEALVLKRGWSDFIWSTDQAQTIDQLFGGVTPRLRAVTLHAIFIPLTSSIFSGLTRLNLEFIEYTEPDSIHQLLHVFERSPQLEYISWDLKFSFPEPITPESSVVPRISLAQLQDLDMVAQGPLQWVPRHILARLVLPSSCSLSIFGEVEAGRDLSHLLPQYSSTQPNLPGLPTTTKLSIKLEDYIVCRLTGRSAEMSWHASLYAAQNDDLLSKRLVSNLGNIFPMPRLEEVVLWWCGVEYPTLFSVVADFFRRHPNIKDLCLVACPEDFMVDLIVTPRGNLYPKLERLRICQCSCDDSVLIEIVKSRTRVGPDAPSSDAAIKLQHLSLHPRSSFAESTILTLREYVKVDVTDDEVPDDRRMN</sequence>
<dbReference type="SUPFAM" id="SSF81383">
    <property type="entry name" value="F-box domain"/>
    <property type="match status" value="1"/>
</dbReference>
<dbReference type="Pfam" id="PF12937">
    <property type="entry name" value="F-box-like"/>
    <property type="match status" value="1"/>
</dbReference>
<dbReference type="EMBL" id="KL198017">
    <property type="protein sequence ID" value="KDQ20514.1"/>
    <property type="molecule type" value="Genomic_DNA"/>
</dbReference>
<dbReference type="Gene3D" id="1.20.1280.50">
    <property type="match status" value="1"/>
</dbReference>
<organism evidence="2 3">
    <name type="scientific">Botryobasidium botryosum (strain FD-172 SS1)</name>
    <dbReference type="NCBI Taxonomy" id="930990"/>
    <lineage>
        <taxon>Eukaryota</taxon>
        <taxon>Fungi</taxon>
        <taxon>Dikarya</taxon>
        <taxon>Basidiomycota</taxon>
        <taxon>Agaricomycotina</taxon>
        <taxon>Agaricomycetes</taxon>
        <taxon>Cantharellales</taxon>
        <taxon>Botryobasidiaceae</taxon>
        <taxon>Botryobasidium</taxon>
    </lineage>
</organism>
<proteinExistence type="predicted"/>
<dbReference type="STRING" id="930990.A0A067MY26"/>
<dbReference type="Gene3D" id="3.80.10.10">
    <property type="entry name" value="Ribonuclease Inhibitor"/>
    <property type="match status" value="1"/>
</dbReference>
<reference evidence="3" key="1">
    <citation type="journal article" date="2014" name="Proc. Natl. Acad. Sci. U.S.A.">
        <title>Extensive sampling of basidiomycete genomes demonstrates inadequacy of the white-rot/brown-rot paradigm for wood decay fungi.</title>
        <authorList>
            <person name="Riley R."/>
            <person name="Salamov A.A."/>
            <person name="Brown D.W."/>
            <person name="Nagy L.G."/>
            <person name="Floudas D."/>
            <person name="Held B.W."/>
            <person name="Levasseur A."/>
            <person name="Lombard V."/>
            <person name="Morin E."/>
            <person name="Otillar R."/>
            <person name="Lindquist E.A."/>
            <person name="Sun H."/>
            <person name="LaButti K.M."/>
            <person name="Schmutz J."/>
            <person name="Jabbour D."/>
            <person name="Luo H."/>
            <person name="Baker S.E."/>
            <person name="Pisabarro A.G."/>
            <person name="Walton J.D."/>
            <person name="Blanchette R.A."/>
            <person name="Henrissat B."/>
            <person name="Martin F."/>
            <person name="Cullen D."/>
            <person name="Hibbett D.S."/>
            <person name="Grigoriev I.V."/>
        </authorList>
    </citation>
    <scope>NUCLEOTIDE SEQUENCE [LARGE SCALE GENOMIC DNA]</scope>
    <source>
        <strain evidence="3">FD-172 SS1</strain>
    </source>
</reference>
<dbReference type="SUPFAM" id="SSF52047">
    <property type="entry name" value="RNI-like"/>
    <property type="match status" value="1"/>
</dbReference>
<dbReference type="InterPro" id="IPR036047">
    <property type="entry name" value="F-box-like_dom_sf"/>
</dbReference>
<feature type="domain" description="F-box" evidence="1">
    <location>
        <begin position="78"/>
        <end position="126"/>
    </location>
</feature>
<name>A0A067MY26_BOTB1</name>
<dbReference type="InterPro" id="IPR032675">
    <property type="entry name" value="LRR_dom_sf"/>
</dbReference>
<dbReference type="OrthoDB" id="2692326at2759"/>
<dbReference type="InterPro" id="IPR001810">
    <property type="entry name" value="F-box_dom"/>
</dbReference>
<dbReference type="AlphaFoldDB" id="A0A067MY26"/>
<evidence type="ECO:0000259" key="1">
    <source>
        <dbReference type="Pfam" id="PF12937"/>
    </source>
</evidence>
<keyword evidence="3" id="KW-1185">Reference proteome</keyword>
<dbReference type="Proteomes" id="UP000027195">
    <property type="component" value="Unassembled WGS sequence"/>
</dbReference>
<protein>
    <recommendedName>
        <fullName evidence="1">F-box domain-containing protein</fullName>
    </recommendedName>
</protein>
<gene>
    <name evidence="2" type="ORF">BOTBODRAFT_309997</name>
</gene>
<dbReference type="HOGENOM" id="CLU_024199_1_1_1"/>